<gene>
    <name evidence="3" type="primary">mnhG</name>
    <name evidence="3" type="ORF">NBH20_15265</name>
</gene>
<evidence type="ECO:0000313" key="4">
    <source>
        <dbReference type="Proteomes" id="UP001155079"/>
    </source>
</evidence>
<dbReference type="PANTHER" id="PTHR34703">
    <property type="entry name" value="ANTIPORTER SUBUNIT MNHG2-RELATED"/>
    <property type="match status" value="1"/>
</dbReference>
<dbReference type="Proteomes" id="UP001155079">
    <property type="component" value="Unassembled WGS sequence"/>
</dbReference>
<feature type="region of interest" description="Disordered" evidence="1">
    <location>
        <begin position="105"/>
        <end position="131"/>
    </location>
</feature>
<evidence type="ECO:0000256" key="2">
    <source>
        <dbReference type="SAM" id="Phobius"/>
    </source>
</evidence>
<organism evidence="3 4">
    <name type="scientific">Ciceribacter sichuanensis</name>
    <dbReference type="NCBI Taxonomy" id="2949647"/>
    <lineage>
        <taxon>Bacteria</taxon>
        <taxon>Pseudomonadati</taxon>
        <taxon>Pseudomonadota</taxon>
        <taxon>Alphaproteobacteria</taxon>
        <taxon>Hyphomicrobiales</taxon>
        <taxon>Rhizobiaceae</taxon>
        <taxon>Ciceribacter</taxon>
    </lineage>
</organism>
<dbReference type="InterPro" id="IPR005133">
    <property type="entry name" value="PhaG_MnhG_YufB"/>
</dbReference>
<dbReference type="RefSeq" id="WP_250945666.1">
    <property type="nucleotide sequence ID" value="NZ_JAMQAY010000006.1"/>
</dbReference>
<keyword evidence="4" id="KW-1185">Reference proteome</keyword>
<accession>A0ABT0V9G4</accession>
<feature type="transmembrane region" description="Helical" evidence="2">
    <location>
        <begin position="12"/>
        <end position="35"/>
    </location>
</feature>
<sequence length="131" mass="13821">MIQPAADIPLAVAIGVAFFLLLGASLALIGAIGFLRLQSFYERIHAPTLGTSWGIGGVMVASMLYFSFSLQKPVLHELLIGLFVTVTTPVTFLLLARAALYRDRTEGKNGVPGGIGKAAGERVGEEPVDPP</sequence>
<evidence type="ECO:0000256" key="1">
    <source>
        <dbReference type="SAM" id="MobiDB-lite"/>
    </source>
</evidence>
<keyword evidence="2" id="KW-0472">Membrane</keyword>
<keyword evidence="2" id="KW-0812">Transmembrane</keyword>
<name>A0ABT0V9G4_9HYPH</name>
<comment type="caution">
    <text evidence="3">The sequence shown here is derived from an EMBL/GenBank/DDBJ whole genome shotgun (WGS) entry which is preliminary data.</text>
</comment>
<dbReference type="NCBIfam" id="TIGR01300">
    <property type="entry name" value="CPA3_mnhG_phaG"/>
    <property type="match status" value="1"/>
</dbReference>
<keyword evidence="2" id="KW-1133">Transmembrane helix</keyword>
<evidence type="ECO:0000313" key="3">
    <source>
        <dbReference type="EMBL" id="MCM2402524.1"/>
    </source>
</evidence>
<protein>
    <submittedName>
        <fullName evidence="3">Monovalent cation/H(+) antiporter subunit G</fullName>
    </submittedName>
</protein>
<feature type="transmembrane region" description="Helical" evidence="2">
    <location>
        <begin position="47"/>
        <end position="66"/>
    </location>
</feature>
<dbReference type="Pfam" id="PF03334">
    <property type="entry name" value="PhaG_MnhG_YufB"/>
    <property type="match status" value="1"/>
</dbReference>
<proteinExistence type="predicted"/>
<feature type="transmembrane region" description="Helical" evidence="2">
    <location>
        <begin position="78"/>
        <end position="100"/>
    </location>
</feature>
<dbReference type="PANTHER" id="PTHR34703:SF1">
    <property type="entry name" value="ANTIPORTER SUBUNIT MNHG2-RELATED"/>
    <property type="match status" value="1"/>
</dbReference>
<reference evidence="3 4" key="1">
    <citation type="submission" date="2022-06" db="EMBL/GenBank/DDBJ databases">
        <authorList>
            <person name="Sun Q."/>
        </authorList>
    </citation>
    <scope>NUCLEOTIDE SEQUENCE [LARGE SCALE GENOMIC DNA]</scope>
    <source>
        <strain evidence="3 4">S153</strain>
    </source>
</reference>
<dbReference type="EMBL" id="JAMQAY010000006">
    <property type="protein sequence ID" value="MCM2402524.1"/>
    <property type="molecule type" value="Genomic_DNA"/>
</dbReference>